<dbReference type="RefSeq" id="WP_168731169.1">
    <property type="nucleotide sequence ID" value="NZ_CABIZJ010000005.1"/>
</dbReference>
<dbReference type="AlphaFoldDB" id="A0AAJ6FSY8"/>
<organism evidence="1 2">
    <name type="scientific">Ligilactobacillus animalis</name>
    <dbReference type="NCBI Taxonomy" id="1605"/>
    <lineage>
        <taxon>Bacteria</taxon>
        <taxon>Bacillati</taxon>
        <taxon>Bacillota</taxon>
        <taxon>Bacilli</taxon>
        <taxon>Lactobacillales</taxon>
        <taxon>Lactobacillaceae</taxon>
        <taxon>Ligilactobacillus</taxon>
    </lineage>
</organism>
<dbReference type="EMBL" id="CP123751">
    <property type="protein sequence ID" value="WHQ80205.1"/>
    <property type="molecule type" value="Genomic_DNA"/>
</dbReference>
<reference evidence="1" key="1">
    <citation type="submission" date="2023-04" db="EMBL/GenBank/DDBJ databases">
        <title>Four porcine-derived lactic acid bacteria strains analyses and their evaluation as potential probiotics based on genomics.</title>
        <authorList>
            <person name="Niu D."/>
        </authorList>
    </citation>
    <scope>NUCLEOTIDE SEQUENCE</scope>
    <source>
        <strain evidence="1">ZSB1</strain>
    </source>
</reference>
<name>A0AAJ6FSY8_9LACO</name>
<gene>
    <name evidence="1" type="ORF">QFF56_00235</name>
</gene>
<evidence type="ECO:0000313" key="1">
    <source>
        <dbReference type="EMBL" id="WHQ80205.1"/>
    </source>
</evidence>
<dbReference type="Proteomes" id="UP001238155">
    <property type="component" value="Chromosome"/>
</dbReference>
<proteinExistence type="predicted"/>
<protein>
    <submittedName>
        <fullName evidence="1">Uncharacterized protein</fullName>
    </submittedName>
</protein>
<accession>A0AAJ6FSY8</accession>
<sequence>MMISSKTSTEELIRTVMNERDCSYEEAIKLLLNLAQGAVDSGSLTNKK</sequence>
<evidence type="ECO:0000313" key="2">
    <source>
        <dbReference type="Proteomes" id="UP001238155"/>
    </source>
</evidence>
<dbReference type="GeneID" id="61227430"/>